<evidence type="ECO:0008006" key="7">
    <source>
        <dbReference type="Google" id="ProtNLM"/>
    </source>
</evidence>
<dbReference type="AlphaFoldDB" id="A0A4R6VU53"/>
<keyword evidence="3" id="KW-0998">Cell outer membrane</keyword>
<reference evidence="5 6" key="1">
    <citation type="submission" date="2019-03" db="EMBL/GenBank/DDBJ databases">
        <title>Genomic Encyclopedia of Type Strains, Phase III (KMG-III): the genomes of soil and plant-associated and newly described type strains.</title>
        <authorList>
            <person name="Whitman W."/>
        </authorList>
    </citation>
    <scope>NUCLEOTIDE SEQUENCE [LARGE SCALE GENOMIC DNA]</scope>
    <source>
        <strain evidence="5 6">CGMCC 1.7002</strain>
    </source>
</reference>
<comment type="subcellular location">
    <subcellularLocation>
        <location evidence="1">Cell outer membrane</location>
    </subcellularLocation>
</comment>
<dbReference type="EMBL" id="SNYR01000001">
    <property type="protein sequence ID" value="TDQ66110.1"/>
    <property type="molecule type" value="Genomic_DNA"/>
</dbReference>
<keyword evidence="4" id="KW-0732">Signal</keyword>
<keyword evidence="6" id="KW-1185">Reference proteome</keyword>
<keyword evidence="2" id="KW-0472">Membrane</keyword>
<evidence type="ECO:0000313" key="6">
    <source>
        <dbReference type="Proteomes" id="UP000295391"/>
    </source>
</evidence>
<dbReference type="Proteomes" id="UP000295391">
    <property type="component" value="Unassembled WGS sequence"/>
</dbReference>
<feature type="chain" id="PRO_5020269977" description="Porin" evidence="4">
    <location>
        <begin position="23"/>
        <end position="387"/>
    </location>
</feature>
<evidence type="ECO:0000256" key="4">
    <source>
        <dbReference type="SAM" id="SignalP"/>
    </source>
</evidence>
<proteinExistence type="predicted"/>
<protein>
    <recommendedName>
        <fullName evidence="7">Porin</fullName>
    </recommendedName>
</protein>
<evidence type="ECO:0000313" key="5">
    <source>
        <dbReference type="EMBL" id="TDQ66110.1"/>
    </source>
</evidence>
<organism evidence="5 6">
    <name type="scientific">Maritalea mobilis</name>
    <dbReference type="NCBI Taxonomy" id="483324"/>
    <lineage>
        <taxon>Bacteria</taxon>
        <taxon>Pseudomonadati</taxon>
        <taxon>Pseudomonadota</taxon>
        <taxon>Alphaproteobacteria</taxon>
        <taxon>Hyphomicrobiales</taxon>
        <taxon>Devosiaceae</taxon>
        <taxon>Maritalea</taxon>
    </lineage>
</organism>
<dbReference type="InterPro" id="IPR036942">
    <property type="entry name" value="Beta-barrel_TonB_sf"/>
</dbReference>
<evidence type="ECO:0000256" key="1">
    <source>
        <dbReference type="ARBA" id="ARBA00004442"/>
    </source>
</evidence>
<dbReference type="GO" id="GO:0009279">
    <property type="term" value="C:cell outer membrane"/>
    <property type="evidence" value="ECO:0007669"/>
    <property type="project" value="UniProtKB-SubCell"/>
</dbReference>
<evidence type="ECO:0000256" key="2">
    <source>
        <dbReference type="ARBA" id="ARBA00023136"/>
    </source>
</evidence>
<accession>A0A4R6VU53</accession>
<gene>
    <name evidence="5" type="ORF">ATL17_0095</name>
</gene>
<comment type="caution">
    <text evidence="5">The sequence shown here is derived from an EMBL/GenBank/DDBJ whole genome shotgun (WGS) entry which is preliminary data.</text>
</comment>
<dbReference type="Gene3D" id="2.40.170.20">
    <property type="entry name" value="TonB-dependent receptor, beta-barrel domain"/>
    <property type="match status" value="1"/>
</dbReference>
<evidence type="ECO:0000256" key="3">
    <source>
        <dbReference type="ARBA" id="ARBA00023237"/>
    </source>
</evidence>
<name>A0A4R6VU53_9HYPH</name>
<sequence length="387" mass="40194">MKVKSLFLGSAAAVALSSGAMAADPIGVALDTCSLLNITGLTVSSESNCLKFSGEVSYDWDWDLDAETTTSEFGWEFTMEATADSDFGPAKAVVTLIDESGTSTSSDVDIDEAYVAIGDQTVIMAGQKGSVAKDGDDETFTALFDLDGRDGNDEGIDLGGGQGGHVIQVTSDLGNGVDVALGLEDLSTNDNASLVAGLGVDQDWGTAHVGMVFDDIIDPGTNDWFLHAGATINVDDMSFRGAFSTDDAGEWAIMVAGKATFDMFTLAAGVEFFEDDHSTTLGGPDADTDVEWEAAVSGEAAVNDAVTITVAGRWDDNDEWDVAAQGVFAVSDNLDLTAKVNFDEANVTTFNADLDWAPGGGFEAGVGVEIDSNSNSALSASFSKAFE</sequence>
<feature type="signal peptide" evidence="4">
    <location>
        <begin position="1"/>
        <end position="22"/>
    </location>
</feature>